<dbReference type="AlphaFoldDB" id="Q2HHN7"/>
<evidence type="ECO:0000256" key="2">
    <source>
        <dbReference type="ARBA" id="ARBA00001913"/>
    </source>
</evidence>
<comment type="catalytic activity">
    <reaction evidence="1 10">
        <text>Eliminative cleavage of (1-&gt;4)-alpha-D-galacturonan to give oligosaccharides with 4-deoxy-alpha-D-galact-4-enuronosyl groups at their non-reducing ends.</text>
        <dbReference type="EC" id="4.2.2.2"/>
    </reaction>
</comment>
<keyword evidence="12" id="KW-1185">Reference proteome</keyword>
<dbReference type="SUPFAM" id="SSF51126">
    <property type="entry name" value="Pectin lyase-like"/>
    <property type="match status" value="1"/>
</dbReference>
<comment type="cofactor">
    <cofactor evidence="2 10">
        <name>Ca(2+)</name>
        <dbReference type="ChEBI" id="CHEBI:29108"/>
    </cofactor>
</comment>
<dbReference type="VEuPathDB" id="FungiDB:CHGG_00267"/>
<dbReference type="STRING" id="306901.Q2HHN7"/>
<evidence type="ECO:0000313" key="11">
    <source>
        <dbReference type="EMBL" id="EAQ92032.1"/>
    </source>
</evidence>
<feature type="chain" id="PRO_5025075743" description="Pectate lyase" evidence="10">
    <location>
        <begin position="18"/>
        <end position="334"/>
    </location>
</feature>
<comment type="function">
    <text evidence="9 10">Pectinolytic enzyme consist of four classes of enzymes: pectin lyase, polygalacturonase, pectin methylesterase and rhamnogalacturonase. Among pectinolytic enzymes, pectin lyase is the most important in depolymerization of pectin, since it cleaves internal glycosidic bonds of highly methylated pectins. Favors pectate, the anion, over pectin, the methyl ester.</text>
</comment>
<evidence type="ECO:0000256" key="3">
    <source>
        <dbReference type="ARBA" id="ARBA00004613"/>
    </source>
</evidence>
<feature type="signal peptide" evidence="10">
    <location>
        <begin position="1"/>
        <end position="17"/>
    </location>
</feature>
<dbReference type="PANTHER" id="PTHR33407">
    <property type="entry name" value="PECTATE LYASE F-RELATED"/>
    <property type="match status" value="1"/>
</dbReference>
<evidence type="ECO:0000256" key="4">
    <source>
        <dbReference type="ARBA" id="ARBA00006463"/>
    </source>
</evidence>
<evidence type="ECO:0000256" key="1">
    <source>
        <dbReference type="ARBA" id="ARBA00000695"/>
    </source>
</evidence>
<evidence type="ECO:0000256" key="9">
    <source>
        <dbReference type="ARBA" id="ARBA00025679"/>
    </source>
</evidence>
<keyword evidence="6 10" id="KW-0732">Signal</keyword>
<dbReference type="EMBL" id="CH408029">
    <property type="protein sequence ID" value="EAQ92032.1"/>
    <property type="molecule type" value="Genomic_DNA"/>
</dbReference>
<dbReference type="GO" id="GO:0030570">
    <property type="term" value="F:pectate lyase activity"/>
    <property type="evidence" value="ECO:0007669"/>
    <property type="project" value="UniProtKB-UniRule"/>
</dbReference>
<dbReference type="Proteomes" id="UP000001056">
    <property type="component" value="Unassembled WGS sequence"/>
</dbReference>
<dbReference type="InterPro" id="IPR011050">
    <property type="entry name" value="Pectin_lyase_fold/virulence"/>
</dbReference>
<dbReference type="InParanoid" id="Q2HHN7"/>
<evidence type="ECO:0000313" key="12">
    <source>
        <dbReference type="Proteomes" id="UP000001056"/>
    </source>
</evidence>
<accession>Q2HHN7</accession>
<dbReference type="PANTHER" id="PTHR33407:SF9">
    <property type="entry name" value="PECTATE LYASE F-RELATED"/>
    <property type="match status" value="1"/>
</dbReference>
<dbReference type="OrthoDB" id="441042at2759"/>
<dbReference type="Gene3D" id="2.160.20.10">
    <property type="entry name" value="Single-stranded right-handed beta-helix, Pectin lyase-like"/>
    <property type="match status" value="1"/>
</dbReference>
<dbReference type="GO" id="GO:0005576">
    <property type="term" value="C:extracellular region"/>
    <property type="evidence" value="ECO:0007669"/>
    <property type="project" value="UniProtKB-SubCell"/>
</dbReference>
<dbReference type="eggNOG" id="ENOG502QU39">
    <property type="taxonomic scope" value="Eukaryota"/>
</dbReference>
<dbReference type="GO" id="GO:0045490">
    <property type="term" value="P:pectin catabolic process"/>
    <property type="evidence" value="ECO:0007669"/>
    <property type="project" value="TreeGrafter"/>
</dbReference>
<dbReference type="RefSeq" id="XP_001219488.1">
    <property type="nucleotide sequence ID" value="XM_001219487.1"/>
</dbReference>
<name>Q2HHN7_CHAGB</name>
<dbReference type="HOGENOM" id="CLU_044863_3_1_1"/>
<proteinExistence type="inferred from homology"/>
<comment type="subcellular location">
    <subcellularLocation>
        <location evidence="3 10">Secreted</location>
    </subcellularLocation>
</comment>
<sequence>MHSPALAVLLSAALVAGQTNTELQTQFPTAASSTALPAVRTIAAGETFDGGMAEWDRSPSTCQDQTETGDKDAVFILEEGATLSNVIIGPNNGEGIHCKGTCTLNNIWWTKVCEDAATFLQSSGTSYVNGGGARGASDKVLQHNGGGTVAVKNFFASDVGKVYRSCGNCDSMQERHSTFTNIRVDGAKVVAGININYGDTTTISDSCLLDGADCWLYEGNESGEEPTKVGSGPDGKQFVMCEDAWIYCRHILVRVHVGSGHRDDPDAVLARRQNSILQNGVFGTVNLEPVVFQDFMEMLVLEIDDQERGINDDKRQRTPQVQLSLDELWGWRVE</sequence>
<keyword evidence="5 10" id="KW-0964">Secreted</keyword>
<organism evidence="11 12">
    <name type="scientific">Chaetomium globosum (strain ATCC 6205 / CBS 148.51 / DSM 1962 / NBRC 6347 / NRRL 1970)</name>
    <name type="common">Soil fungus</name>
    <dbReference type="NCBI Taxonomy" id="306901"/>
    <lineage>
        <taxon>Eukaryota</taxon>
        <taxon>Fungi</taxon>
        <taxon>Dikarya</taxon>
        <taxon>Ascomycota</taxon>
        <taxon>Pezizomycotina</taxon>
        <taxon>Sordariomycetes</taxon>
        <taxon>Sordariomycetidae</taxon>
        <taxon>Sordariales</taxon>
        <taxon>Chaetomiaceae</taxon>
        <taxon>Chaetomium</taxon>
    </lineage>
</organism>
<dbReference type="GeneID" id="4387594"/>
<reference evidence="12" key="1">
    <citation type="journal article" date="2015" name="Genome Announc.">
        <title>Draft genome sequence of the cellulolytic fungus Chaetomium globosum.</title>
        <authorList>
            <person name="Cuomo C.A."/>
            <person name="Untereiner W.A."/>
            <person name="Ma L.-J."/>
            <person name="Grabherr M."/>
            <person name="Birren B.W."/>
        </authorList>
    </citation>
    <scope>NUCLEOTIDE SEQUENCE [LARGE SCALE GENOMIC DNA]</scope>
    <source>
        <strain evidence="12">ATCC 6205 / CBS 148.51 / DSM 1962 / NBRC 6347 / NRRL 1970</strain>
    </source>
</reference>
<evidence type="ECO:0000256" key="10">
    <source>
        <dbReference type="RuleBase" id="RU367009"/>
    </source>
</evidence>
<dbReference type="Pfam" id="PF03211">
    <property type="entry name" value="Pectate_lyase"/>
    <property type="match status" value="1"/>
</dbReference>
<comment type="similarity">
    <text evidence="4 10">Belongs to the polysaccharide lyase 3 family.</text>
</comment>
<protein>
    <recommendedName>
        <fullName evidence="10">Pectate lyase</fullName>
        <ecNumber evidence="10">4.2.2.2</ecNumber>
    </recommendedName>
</protein>
<dbReference type="InterPro" id="IPR004898">
    <property type="entry name" value="Pectate_lyase_PlyH/PlyE-like"/>
</dbReference>
<dbReference type="EC" id="4.2.2.2" evidence="10"/>
<keyword evidence="8 10" id="KW-0456">Lyase</keyword>
<evidence type="ECO:0000256" key="6">
    <source>
        <dbReference type="ARBA" id="ARBA00022729"/>
    </source>
</evidence>
<evidence type="ECO:0000256" key="5">
    <source>
        <dbReference type="ARBA" id="ARBA00022525"/>
    </source>
</evidence>
<gene>
    <name evidence="11" type="ORF">CHGG_00267</name>
</gene>
<keyword evidence="7 10" id="KW-0106">Calcium</keyword>
<dbReference type="InterPro" id="IPR012334">
    <property type="entry name" value="Pectin_lyas_fold"/>
</dbReference>
<evidence type="ECO:0000256" key="7">
    <source>
        <dbReference type="ARBA" id="ARBA00022837"/>
    </source>
</evidence>
<dbReference type="OMA" id="CEDAWIY"/>
<evidence type="ECO:0000256" key="8">
    <source>
        <dbReference type="ARBA" id="ARBA00023239"/>
    </source>
</evidence>